<keyword evidence="4" id="KW-0808">Transferase</keyword>
<evidence type="ECO:0000313" key="10">
    <source>
        <dbReference type="EMBL" id="UXX82527.1"/>
    </source>
</evidence>
<dbReference type="Gene3D" id="1.10.287.130">
    <property type="match status" value="1"/>
</dbReference>
<evidence type="ECO:0000256" key="5">
    <source>
        <dbReference type="ARBA" id="ARBA00022777"/>
    </source>
</evidence>
<dbReference type="InterPro" id="IPR000700">
    <property type="entry name" value="PAS-assoc_C"/>
</dbReference>
<organism evidence="10 11">
    <name type="scientific">Roseovarius pelagicus</name>
    <dbReference type="NCBI Taxonomy" id="2980108"/>
    <lineage>
        <taxon>Bacteria</taxon>
        <taxon>Pseudomonadati</taxon>
        <taxon>Pseudomonadota</taxon>
        <taxon>Alphaproteobacteria</taxon>
        <taxon>Rhodobacterales</taxon>
        <taxon>Roseobacteraceae</taxon>
        <taxon>Roseovarius</taxon>
    </lineage>
</organism>
<accession>A0ABY6D8R4</accession>
<dbReference type="PROSITE" id="PS50112">
    <property type="entry name" value="PAS"/>
    <property type="match status" value="2"/>
</dbReference>
<dbReference type="SUPFAM" id="SSF47384">
    <property type="entry name" value="Homodimeric domain of signal transducing histidine kinase"/>
    <property type="match status" value="1"/>
</dbReference>
<comment type="catalytic activity">
    <reaction evidence="1">
        <text>ATP + protein L-histidine = ADP + protein N-phospho-L-histidine.</text>
        <dbReference type="EC" id="2.7.13.3"/>
    </reaction>
</comment>
<dbReference type="CDD" id="cd16922">
    <property type="entry name" value="HATPase_EvgS-ArcB-TorS-like"/>
    <property type="match status" value="1"/>
</dbReference>
<dbReference type="CDD" id="cd00082">
    <property type="entry name" value="HisKA"/>
    <property type="match status" value="1"/>
</dbReference>
<dbReference type="InterPro" id="IPR004358">
    <property type="entry name" value="Sig_transdc_His_kin-like_C"/>
</dbReference>
<dbReference type="PANTHER" id="PTHR43711">
    <property type="entry name" value="TWO-COMPONENT HISTIDINE KINASE"/>
    <property type="match status" value="1"/>
</dbReference>
<dbReference type="InterPro" id="IPR050736">
    <property type="entry name" value="Sensor_HK_Regulatory"/>
</dbReference>
<evidence type="ECO:0000259" key="9">
    <source>
        <dbReference type="PROSITE" id="PS50113"/>
    </source>
</evidence>
<name>A0ABY6D8R4_9RHOB</name>
<evidence type="ECO:0000256" key="4">
    <source>
        <dbReference type="ARBA" id="ARBA00022679"/>
    </source>
</evidence>
<dbReference type="SMART" id="SM00388">
    <property type="entry name" value="HisKA"/>
    <property type="match status" value="1"/>
</dbReference>
<dbReference type="InterPro" id="IPR005467">
    <property type="entry name" value="His_kinase_dom"/>
</dbReference>
<dbReference type="Pfam" id="PF02518">
    <property type="entry name" value="HATPase_c"/>
    <property type="match status" value="1"/>
</dbReference>
<feature type="domain" description="PAC" evidence="9">
    <location>
        <begin position="210"/>
        <end position="264"/>
    </location>
</feature>
<keyword evidence="11" id="KW-1185">Reference proteome</keyword>
<dbReference type="Pfam" id="PF08447">
    <property type="entry name" value="PAS_3"/>
    <property type="match status" value="2"/>
</dbReference>
<dbReference type="Gene3D" id="3.30.450.20">
    <property type="entry name" value="PAS domain"/>
    <property type="match status" value="3"/>
</dbReference>
<dbReference type="PRINTS" id="PR00344">
    <property type="entry name" value="BCTRLSENSOR"/>
</dbReference>
<dbReference type="InterPro" id="IPR035965">
    <property type="entry name" value="PAS-like_dom_sf"/>
</dbReference>
<dbReference type="SMART" id="SM00086">
    <property type="entry name" value="PAC"/>
    <property type="match status" value="3"/>
</dbReference>
<feature type="domain" description="PAS" evidence="8">
    <location>
        <begin position="11"/>
        <end position="53"/>
    </location>
</feature>
<evidence type="ECO:0000256" key="6">
    <source>
        <dbReference type="ARBA" id="ARBA00023012"/>
    </source>
</evidence>
<dbReference type="EC" id="2.7.13.3" evidence="2"/>
<feature type="domain" description="PAS" evidence="8">
    <location>
        <begin position="265"/>
        <end position="322"/>
    </location>
</feature>
<reference evidence="10" key="1">
    <citation type="submission" date="2022-10" db="EMBL/GenBank/DDBJ databases">
        <title>Roseovarius pelagicus sp. nov., isolated from Arctic seawater.</title>
        <authorList>
            <person name="Hong Y.W."/>
            <person name="Hwang C.Y."/>
        </authorList>
    </citation>
    <scope>NUCLEOTIDE SEQUENCE</scope>
    <source>
        <strain evidence="10">HL-MP18</strain>
    </source>
</reference>
<dbReference type="NCBIfam" id="TIGR00229">
    <property type="entry name" value="sensory_box"/>
    <property type="match status" value="3"/>
</dbReference>
<evidence type="ECO:0000256" key="2">
    <source>
        <dbReference type="ARBA" id="ARBA00012438"/>
    </source>
</evidence>
<dbReference type="InterPro" id="IPR036097">
    <property type="entry name" value="HisK_dim/P_sf"/>
</dbReference>
<dbReference type="SUPFAM" id="SSF55785">
    <property type="entry name" value="PYP-like sensor domain (PAS domain)"/>
    <property type="match status" value="3"/>
</dbReference>
<dbReference type="Pfam" id="PF00512">
    <property type="entry name" value="HisKA"/>
    <property type="match status" value="1"/>
</dbReference>
<protein>
    <recommendedName>
        <fullName evidence="2">histidine kinase</fullName>
        <ecNumber evidence="2">2.7.13.3</ecNumber>
    </recommendedName>
</protein>
<dbReference type="Gene3D" id="3.30.565.10">
    <property type="entry name" value="Histidine kinase-like ATPase, C-terminal domain"/>
    <property type="match status" value="1"/>
</dbReference>
<dbReference type="PROSITE" id="PS50109">
    <property type="entry name" value="HIS_KIN"/>
    <property type="match status" value="1"/>
</dbReference>
<dbReference type="InterPro" id="IPR036890">
    <property type="entry name" value="HATPase_C_sf"/>
</dbReference>
<evidence type="ECO:0000256" key="3">
    <source>
        <dbReference type="ARBA" id="ARBA00022553"/>
    </source>
</evidence>
<dbReference type="SMART" id="SM00387">
    <property type="entry name" value="HATPase_c"/>
    <property type="match status" value="1"/>
</dbReference>
<dbReference type="EMBL" id="CP106738">
    <property type="protein sequence ID" value="UXX82527.1"/>
    <property type="molecule type" value="Genomic_DNA"/>
</dbReference>
<evidence type="ECO:0000259" key="8">
    <source>
        <dbReference type="PROSITE" id="PS50112"/>
    </source>
</evidence>
<dbReference type="Proteomes" id="UP001064087">
    <property type="component" value="Chromosome"/>
</dbReference>
<feature type="domain" description="Histidine kinase" evidence="7">
    <location>
        <begin position="395"/>
        <end position="614"/>
    </location>
</feature>
<sequence>MVTDTHKQKSADSAIIHAFKHMQVPLMIVEPSGTILHSNRAAGQLFGYSDDNLSKQMIFDVLPVDSVKELNAYIPPGDFDAIIKGIIGRRQDGASVLLAIHLTAWTDENGAIQHALVLRDIAEEMEADRIRKAEMKRADSAIKGARIGVFEFDVKTQSVLVSDLWRELMGLEQTPTKELRMAWMARIHPADLEIAMEPIRRCVDEGHERASSEYRLRSRDGESWRWMRTDLAIAKRDKSGETSCVVGAATDITERKAVESTYHRIAEQFRSSFEAATIGKALVGVDGQFLKVNRSLCELLGFSEDDLCKMDFQSITHPEDLELDLNQFDLLKRGKIPSYKREKRYIRSDGTVLWGLLSVGMITDAEGQPEHFVSQIVDITDQRRLNELKSEFVATVSHELRTPLTSLLGSLTLFSAMEGANLSDGAQRLVSIAEENGKRLSSLINDILDFEKFSARQMSINAAQHEVASLIDDAVLANLPFAEQFGVNFNVTCRERNLAGFFDPKRFQQVLSNFLSNAAKFADEGSTIDILVEAEKHNIRVSVSNQGAGIPESFKDKVFLPFTQAAPVAKRRRGGTGLGLSITKQIVEQMGGDIGFKSDDGEVTTFWFTLPQNMT</sequence>
<evidence type="ECO:0000256" key="1">
    <source>
        <dbReference type="ARBA" id="ARBA00000085"/>
    </source>
</evidence>
<feature type="domain" description="PAC" evidence="9">
    <location>
        <begin position="339"/>
        <end position="391"/>
    </location>
</feature>
<dbReference type="SMART" id="SM00091">
    <property type="entry name" value="PAS"/>
    <property type="match status" value="3"/>
</dbReference>
<dbReference type="CDD" id="cd00130">
    <property type="entry name" value="PAS"/>
    <property type="match status" value="3"/>
</dbReference>
<keyword evidence="3" id="KW-0597">Phosphoprotein</keyword>
<evidence type="ECO:0000313" key="11">
    <source>
        <dbReference type="Proteomes" id="UP001064087"/>
    </source>
</evidence>
<evidence type="ECO:0000259" key="7">
    <source>
        <dbReference type="PROSITE" id="PS50109"/>
    </source>
</evidence>
<dbReference type="PROSITE" id="PS50113">
    <property type="entry name" value="PAC"/>
    <property type="match status" value="2"/>
</dbReference>
<keyword evidence="6" id="KW-0902">Two-component regulatory system</keyword>
<dbReference type="PANTHER" id="PTHR43711:SF1">
    <property type="entry name" value="HISTIDINE KINASE 1"/>
    <property type="match status" value="1"/>
</dbReference>
<keyword evidence="5" id="KW-0418">Kinase</keyword>
<dbReference type="InterPro" id="IPR003594">
    <property type="entry name" value="HATPase_dom"/>
</dbReference>
<proteinExistence type="predicted"/>
<dbReference type="RefSeq" id="WP_263047420.1">
    <property type="nucleotide sequence ID" value="NZ_CP106738.1"/>
</dbReference>
<dbReference type="InterPro" id="IPR001610">
    <property type="entry name" value="PAC"/>
</dbReference>
<dbReference type="InterPro" id="IPR000014">
    <property type="entry name" value="PAS"/>
</dbReference>
<dbReference type="InterPro" id="IPR013767">
    <property type="entry name" value="PAS_fold"/>
</dbReference>
<dbReference type="InterPro" id="IPR003661">
    <property type="entry name" value="HisK_dim/P_dom"/>
</dbReference>
<dbReference type="InterPro" id="IPR013655">
    <property type="entry name" value="PAS_fold_3"/>
</dbReference>
<dbReference type="Pfam" id="PF00989">
    <property type="entry name" value="PAS"/>
    <property type="match status" value="1"/>
</dbReference>
<dbReference type="SUPFAM" id="SSF55874">
    <property type="entry name" value="ATPase domain of HSP90 chaperone/DNA topoisomerase II/histidine kinase"/>
    <property type="match status" value="1"/>
</dbReference>
<gene>
    <name evidence="10" type="ORF">N7U68_15710</name>
</gene>